<organism evidence="2 3">
    <name type="scientific">Fuerstiella marisgermanici</name>
    <dbReference type="NCBI Taxonomy" id="1891926"/>
    <lineage>
        <taxon>Bacteria</taxon>
        <taxon>Pseudomonadati</taxon>
        <taxon>Planctomycetota</taxon>
        <taxon>Planctomycetia</taxon>
        <taxon>Planctomycetales</taxon>
        <taxon>Planctomycetaceae</taxon>
        <taxon>Fuerstiella</taxon>
    </lineage>
</organism>
<feature type="transmembrane region" description="Helical" evidence="1">
    <location>
        <begin position="148"/>
        <end position="172"/>
    </location>
</feature>
<dbReference type="RefSeq" id="WP_077025532.1">
    <property type="nucleotide sequence ID" value="NZ_CP017641.1"/>
</dbReference>
<keyword evidence="3" id="KW-1185">Reference proteome</keyword>
<keyword evidence="1" id="KW-0812">Transmembrane</keyword>
<reference evidence="2 3" key="1">
    <citation type="journal article" date="2016" name="Front. Microbiol.">
        <title>Fuerstia marisgermanicae gen. nov., sp. nov., an Unusual Member of the Phylum Planctomycetes from the German Wadden Sea.</title>
        <authorList>
            <person name="Kohn T."/>
            <person name="Heuer A."/>
            <person name="Jogler M."/>
            <person name="Vollmers J."/>
            <person name="Boedeker C."/>
            <person name="Bunk B."/>
            <person name="Rast P."/>
            <person name="Borchert D."/>
            <person name="Glockner I."/>
            <person name="Freese H.M."/>
            <person name="Klenk H.P."/>
            <person name="Overmann J."/>
            <person name="Kaster A.K."/>
            <person name="Rohde M."/>
            <person name="Wiegand S."/>
            <person name="Jogler C."/>
        </authorList>
    </citation>
    <scope>NUCLEOTIDE SEQUENCE [LARGE SCALE GENOMIC DNA]</scope>
    <source>
        <strain evidence="2 3">NH11</strain>
    </source>
</reference>
<keyword evidence="1" id="KW-0472">Membrane</keyword>
<proteinExistence type="predicted"/>
<evidence type="ECO:0008006" key="4">
    <source>
        <dbReference type="Google" id="ProtNLM"/>
    </source>
</evidence>
<dbReference type="EMBL" id="CP017641">
    <property type="protein sequence ID" value="APZ94179.1"/>
    <property type="molecule type" value="Genomic_DNA"/>
</dbReference>
<evidence type="ECO:0000256" key="1">
    <source>
        <dbReference type="SAM" id="Phobius"/>
    </source>
</evidence>
<feature type="transmembrane region" description="Helical" evidence="1">
    <location>
        <begin position="62"/>
        <end position="88"/>
    </location>
</feature>
<evidence type="ECO:0000313" key="3">
    <source>
        <dbReference type="Proteomes" id="UP000187735"/>
    </source>
</evidence>
<dbReference type="Pfam" id="PF10011">
    <property type="entry name" value="DUF2254"/>
    <property type="match status" value="1"/>
</dbReference>
<dbReference type="KEGG" id="fmr:Fuma_03803"/>
<dbReference type="STRING" id="1891926.Fuma_03803"/>
<name>A0A1P8WJD7_9PLAN</name>
<keyword evidence="1" id="KW-1133">Transmembrane helix</keyword>
<accession>A0A1P8WJD7</accession>
<feature type="transmembrane region" description="Helical" evidence="1">
    <location>
        <begin position="108"/>
        <end position="128"/>
    </location>
</feature>
<feature type="transmembrane region" description="Helical" evidence="1">
    <location>
        <begin position="17"/>
        <end position="41"/>
    </location>
</feature>
<protein>
    <recommendedName>
        <fullName evidence="4">DUF2254 domain-containing protein</fullName>
    </recommendedName>
</protein>
<gene>
    <name evidence="2" type="ORF">Fuma_03803</name>
</gene>
<sequence length="472" mass="52492">MRATLITFWTTVRESYWFVPSLMALAAIGLSFGTTAIDRAVGSQWLDDIGWLYANKPAGARAVLSTVAGSMITVAGVTFSMTILSISYTTGQVGPRLLNNFMRDKGNQFTLGVFISTFLYCLMVLRTVRNADTAPPDSGKNIELIGAFVPHVAIIVGLLMAIMSVGVLIFFIHHVPESIHVSNIVAGVGRDLQFHIDEQFPATVGVPHDEKAARESKASLPESFYDNARKLKSKHTGYVEYVDADGLLLIATEHDLVIRLRRRAGDFVTSNSVLLLASPGDKVTDEVARNLSTKFVCGVQRTPTQNLRFVFNQLVEVAMRALSPGVNDPFTAMNCMDWLQAALEQLAGRELPDAHRHDDKQHLRLVAEPEDFGSYTALVFNQLTPYVAVDRNAAVHMMEMLAKIAFETASESRRRELLKHGEKLRKACRRVLNSEEGMKLLTDRYRSVIRLSRDPEYRQHVLRTGDWIGGRG</sequence>
<dbReference type="InterPro" id="IPR018723">
    <property type="entry name" value="DUF2254_membrane"/>
</dbReference>
<dbReference type="OrthoDB" id="2955631at2"/>
<dbReference type="Proteomes" id="UP000187735">
    <property type="component" value="Chromosome"/>
</dbReference>
<evidence type="ECO:0000313" key="2">
    <source>
        <dbReference type="EMBL" id="APZ94179.1"/>
    </source>
</evidence>
<dbReference type="AlphaFoldDB" id="A0A1P8WJD7"/>